<comment type="caution">
    <text evidence="1">The sequence shown here is derived from an EMBL/GenBank/DDBJ whole genome shotgun (WGS) entry which is preliminary data.</text>
</comment>
<sequence>MRVFLLFQQRDEQVQRPISLYGPFPWDPCLHRCQGKHLRGSGLDDVLLECWVFGTGAIEILLNGSHYLRALTGMLMVEDLIHKLKWKAFWTHKDEETYPVL</sequence>
<dbReference type="EMBL" id="JAIWYP010000002">
    <property type="protein sequence ID" value="KAH3870576.1"/>
    <property type="molecule type" value="Genomic_DNA"/>
</dbReference>
<reference evidence="1" key="2">
    <citation type="submission" date="2020-11" db="EMBL/GenBank/DDBJ databases">
        <authorList>
            <person name="McCartney M.A."/>
            <person name="Auch B."/>
            <person name="Kono T."/>
            <person name="Mallez S."/>
            <person name="Becker A."/>
            <person name="Gohl D.M."/>
            <person name="Silverstein K.A.T."/>
            <person name="Koren S."/>
            <person name="Bechman K.B."/>
            <person name="Herman A."/>
            <person name="Abrahante J.E."/>
            <person name="Garbe J."/>
        </authorList>
    </citation>
    <scope>NUCLEOTIDE SEQUENCE</scope>
    <source>
        <strain evidence="1">Duluth1</strain>
        <tissue evidence="1">Whole animal</tissue>
    </source>
</reference>
<gene>
    <name evidence="1" type="ORF">DPMN_033764</name>
</gene>
<organism evidence="1 2">
    <name type="scientific">Dreissena polymorpha</name>
    <name type="common">Zebra mussel</name>
    <name type="synonym">Mytilus polymorpha</name>
    <dbReference type="NCBI Taxonomy" id="45954"/>
    <lineage>
        <taxon>Eukaryota</taxon>
        <taxon>Metazoa</taxon>
        <taxon>Spiralia</taxon>
        <taxon>Lophotrochozoa</taxon>
        <taxon>Mollusca</taxon>
        <taxon>Bivalvia</taxon>
        <taxon>Autobranchia</taxon>
        <taxon>Heteroconchia</taxon>
        <taxon>Euheterodonta</taxon>
        <taxon>Imparidentia</taxon>
        <taxon>Neoheterodontei</taxon>
        <taxon>Myida</taxon>
        <taxon>Dreissenoidea</taxon>
        <taxon>Dreissenidae</taxon>
        <taxon>Dreissena</taxon>
    </lineage>
</organism>
<evidence type="ECO:0000313" key="2">
    <source>
        <dbReference type="Proteomes" id="UP000828390"/>
    </source>
</evidence>
<keyword evidence="2" id="KW-1185">Reference proteome</keyword>
<proteinExistence type="predicted"/>
<evidence type="ECO:0000313" key="1">
    <source>
        <dbReference type="EMBL" id="KAH3870576.1"/>
    </source>
</evidence>
<name>A0A9D4M6M9_DREPO</name>
<dbReference type="AlphaFoldDB" id="A0A9D4M6M9"/>
<reference evidence="1" key="1">
    <citation type="journal article" date="2019" name="bioRxiv">
        <title>The Genome of the Zebra Mussel, Dreissena polymorpha: A Resource for Invasive Species Research.</title>
        <authorList>
            <person name="McCartney M.A."/>
            <person name="Auch B."/>
            <person name="Kono T."/>
            <person name="Mallez S."/>
            <person name="Zhang Y."/>
            <person name="Obille A."/>
            <person name="Becker A."/>
            <person name="Abrahante J.E."/>
            <person name="Garbe J."/>
            <person name="Badalamenti J.P."/>
            <person name="Herman A."/>
            <person name="Mangelson H."/>
            <person name="Liachko I."/>
            <person name="Sullivan S."/>
            <person name="Sone E.D."/>
            <person name="Koren S."/>
            <person name="Silverstein K.A.T."/>
            <person name="Beckman K.B."/>
            <person name="Gohl D.M."/>
        </authorList>
    </citation>
    <scope>NUCLEOTIDE SEQUENCE</scope>
    <source>
        <strain evidence="1">Duluth1</strain>
        <tissue evidence="1">Whole animal</tissue>
    </source>
</reference>
<accession>A0A9D4M6M9</accession>
<dbReference type="Proteomes" id="UP000828390">
    <property type="component" value="Unassembled WGS sequence"/>
</dbReference>
<protein>
    <submittedName>
        <fullName evidence="1">Uncharacterized protein</fullName>
    </submittedName>
</protein>